<dbReference type="PANTHER" id="PTHR11113">
    <property type="entry name" value="N-ACETYLGLUCOSAMINE-6-PHOSPHATE DEACETYLASE"/>
    <property type="match status" value="1"/>
</dbReference>
<name>A0A2S9Q8J1_9HYPH</name>
<dbReference type="OrthoDB" id="9815027at2"/>
<dbReference type="Gene3D" id="2.30.40.10">
    <property type="entry name" value="Urease, subunit C, domain 1"/>
    <property type="match status" value="1"/>
</dbReference>
<keyword evidence="1" id="KW-0378">Hydrolase</keyword>
<organism evidence="3 4">
    <name type="scientific">Labrys okinawensis</name>
    <dbReference type="NCBI Taxonomy" id="346911"/>
    <lineage>
        <taxon>Bacteria</taxon>
        <taxon>Pseudomonadati</taxon>
        <taxon>Pseudomonadota</taxon>
        <taxon>Alphaproteobacteria</taxon>
        <taxon>Hyphomicrobiales</taxon>
        <taxon>Xanthobacteraceae</taxon>
        <taxon>Labrys</taxon>
    </lineage>
</organism>
<sequence>MTATCDLIFRQASIFDGTGAEPHQADLAVTGERIVAVGEHLPHKARTEIDAAELALAPGFIDVHTHDDRAVIATDMAAKLSQGVTTVVVGNCGISLAPLRAKGEVVPPLDLIAKSEHELFERFADYFEAVETAGTTVNVTCLVGHTTLRLATMDRLDRPATRAECARMRDLLDQALADGAIGLSTGLYYQPANAASTAEVIAVAEPLARYSALYTTHLRDEADHLLEAMEEAFTIGREADAPVVLSHHKATDPQNHGRTRQSLPIIEKRAREQPVTLDVYPYAASSTVLEAKRASQVERILITWSKARPDLAGKTLDVIARELGVSREEAVATLQPAGAVYFTMDEEDVRRVLQFPLTMVGSDGLPHDMRPHPRLWGTFPRVLGHYARDIGLFGMEEAVRRMTALPAARFGLAQRGVIRQGAFADLVLFDPKTILDKATFDDPTQLSAGIRSVYVNGSLAWGEGKVAGPRAGKVLRNRDLAAKNFTAAFA</sequence>
<comment type="caution">
    <text evidence="3">The sequence shown here is derived from an EMBL/GenBank/DDBJ whole genome shotgun (WGS) entry which is preliminary data.</text>
</comment>
<evidence type="ECO:0000313" key="4">
    <source>
        <dbReference type="Proteomes" id="UP000237682"/>
    </source>
</evidence>
<keyword evidence="4" id="KW-1185">Reference proteome</keyword>
<protein>
    <submittedName>
        <fullName evidence="3">D-aminoacylase</fullName>
    </submittedName>
</protein>
<dbReference type="SUPFAM" id="SSF51556">
    <property type="entry name" value="Metallo-dependent hydrolases"/>
    <property type="match status" value="1"/>
</dbReference>
<gene>
    <name evidence="3" type="ORF">C5L14_21915</name>
</gene>
<dbReference type="InterPro" id="IPR032466">
    <property type="entry name" value="Metal_Hydrolase"/>
</dbReference>
<accession>A0A2S9Q8J1</accession>
<feature type="domain" description="Amidohydrolase 3" evidence="2">
    <location>
        <begin position="348"/>
        <end position="458"/>
    </location>
</feature>
<dbReference type="Gene3D" id="3.30.1490.130">
    <property type="entry name" value="D-aminoacylase. Domain 3"/>
    <property type="match status" value="1"/>
</dbReference>
<dbReference type="AlphaFoldDB" id="A0A2S9Q8J1"/>
<dbReference type="SUPFAM" id="SSF51338">
    <property type="entry name" value="Composite domain of metallo-dependent hydrolases"/>
    <property type="match status" value="1"/>
</dbReference>
<evidence type="ECO:0000259" key="2">
    <source>
        <dbReference type="Pfam" id="PF07969"/>
    </source>
</evidence>
<dbReference type="CDD" id="cd01297">
    <property type="entry name" value="D-aminoacylase"/>
    <property type="match status" value="1"/>
</dbReference>
<proteinExistence type="predicted"/>
<dbReference type="Pfam" id="PF07969">
    <property type="entry name" value="Amidohydro_3"/>
    <property type="match status" value="2"/>
</dbReference>
<evidence type="ECO:0000256" key="1">
    <source>
        <dbReference type="ARBA" id="ARBA00022801"/>
    </source>
</evidence>
<dbReference type="RefSeq" id="WP_105864189.1">
    <property type="nucleotide sequence ID" value="NZ_PUEJ01000008.1"/>
</dbReference>
<dbReference type="EMBL" id="PUEJ01000008">
    <property type="protein sequence ID" value="PRH85630.1"/>
    <property type="molecule type" value="Genomic_DNA"/>
</dbReference>
<reference evidence="3 4" key="1">
    <citation type="submission" date="2018-02" db="EMBL/GenBank/DDBJ databases">
        <title>Whole genome sequencing of endophytic bacterium.</title>
        <authorList>
            <person name="Eedara R."/>
            <person name="Podile A.R."/>
        </authorList>
    </citation>
    <scope>NUCLEOTIDE SEQUENCE [LARGE SCALE GENOMIC DNA]</scope>
    <source>
        <strain evidence="3 4">RP1T</strain>
    </source>
</reference>
<dbReference type="PANTHER" id="PTHR11113:SF2">
    <property type="entry name" value="ADENINE DEAMINASE"/>
    <property type="match status" value="1"/>
</dbReference>
<dbReference type="InterPro" id="IPR023100">
    <property type="entry name" value="D-aminoacylase_insert_dom_sf"/>
</dbReference>
<evidence type="ECO:0000313" key="3">
    <source>
        <dbReference type="EMBL" id="PRH85630.1"/>
    </source>
</evidence>
<dbReference type="InterPro" id="IPR011059">
    <property type="entry name" value="Metal-dep_hydrolase_composite"/>
</dbReference>
<dbReference type="Gene3D" id="3.20.20.140">
    <property type="entry name" value="Metal-dependent hydrolases"/>
    <property type="match status" value="1"/>
</dbReference>
<dbReference type="GO" id="GO:0000034">
    <property type="term" value="F:adenine deaminase activity"/>
    <property type="evidence" value="ECO:0007669"/>
    <property type="project" value="TreeGrafter"/>
</dbReference>
<feature type="domain" description="Amidohydrolase 3" evidence="2">
    <location>
        <begin position="48"/>
        <end position="260"/>
    </location>
</feature>
<dbReference type="InterPro" id="IPR013108">
    <property type="entry name" value="Amidohydro_3"/>
</dbReference>
<dbReference type="Proteomes" id="UP000237682">
    <property type="component" value="Unassembled WGS sequence"/>
</dbReference>
<dbReference type="GO" id="GO:0016811">
    <property type="term" value="F:hydrolase activity, acting on carbon-nitrogen (but not peptide) bonds, in linear amides"/>
    <property type="evidence" value="ECO:0007669"/>
    <property type="project" value="InterPro"/>
</dbReference>